<keyword evidence="2" id="KW-1185">Reference proteome</keyword>
<dbReference type="RefSeq" id="WP_210354430.1">
    <property type="nucleotide sequence ID" value="NZ_JAEQMU010000002.1"/>
</dbReference>
<comment type="caution">
    <text evidence="1">The sequence shown here is derived from an EMBL/GenBank/DDBJ whole genome shotgun (WGS) entry which is preliminary data.</text>
</comment>
<proteinExistence type="predicted"/>
<organism evidence="1 2">
    <name type="scientific">Sphingobacterium tabacisoli</name>
    <dbReference type="NCBI Taxonomy" id="2044855"/>
    <lineage>
        <taxon>Bacteria</taxon>
        <taxon>Pseudomonadati</taxon>
        <taxon>Bacteroidota</taxon>
        <taxon>Sphingobacteriia</taxon>
        <taxon>Sphingobacteriales</taxon>
        <taxon>Sphingobacteriaceae</taxon>
        <taxon>Sphingobacterium</taxon>
    </lineage>
</organism>
<dbReference type="EMBL" id="JBHULD010000025">
    <property type="protein sequence ID" value="MFD2557193.1"/>
    <property type="molecule type" value="Genomic_DNA"/>
</dbReference>
<protein>
    <recommendedName>
        <fullName evidence="3">STAS domain-containing protein</fullName>
    </recommendedName>
</protein>
<evidence type="ECO:0000313" key="2">
    <source>
        <dbReference type="Proteomes" id="UP001597440"/>
    </source>
</evidence>
<reference evidence="2" key="1">
    <citation type="journal article" date="2019" name="Int. J. Syst. Evol. Microbiol.">
        <title>The Global Catalogue of Microorganisms (GCM) 10K type strain sequencing project: providing services to taxonomists for standard genome sequencing and annotation.</title>
        <authorList>
            <consortium name="The Broad Institute Genomics Platform"/>
            <consortium name="The Broad Institute Genome Sequencing Center for Infectious Disease"/>
            <person name="Wu L."/>
            <person name="Ma J."/>
        </authorList>
    </citation>
    <scope>NUCLEOTIDE SEQUENCE [LARGE SCALE GENOMIC DNA]</scope>
    <source>
        <strain evidence="2">KCTC 52298</strain>
    </source>
</reference>
<dbReference type="Proteomes" id="UP001597440">
    <property type="component" value="Unassembled WGS sequence"/>
</dbReference>
<gene>
    <name evidence="1" type="ORF">ACFSQW_22570</name>
</gene>
<accession>A0ABW5L9V9</accession>
<evidence type="ECO:0000313" key="1">
    <source>
        <dbReference type="EMBL" id="MFD2557193.1"/>
    </source>
</evidence>
<sequence>MQFKIMFPAPYQVLDIYNDNLDLNIVLENGEVYFGTLFTLQNIKHLMESDSDIYFWSTDMLILKDLSYESISIVVKKLLNDGILKQVFSKIGTIESVFSHLGWNDYSDVSS</sequence>
<evidence type="ECO:0008006" key="3">
    <source>
        <dbReference type="Google" id="ProtNLM"/>
    </source>
</evidence>
<name>A0ABW5L9V9_9SPHI</name>